<dbReference type="STRING" id="595434.RISK_006795"/>
<dbReference type="PANTHER" id="PTHR30531">
    <property type="entry name" value="FLAGELLAR BIOSYNTHETIC PROTEIN FLHB"/>
    <property type="match status" value="1"/>
</dbReference>
<feature type="transmembrane region" description="Helical" evidence="3">
    <location>
        <begin position="32"/>
        <end position="49"/>
    </location>
</feature>
<gene>
    <name evidence="4" type="ORF">RISK_006795</name>
</gene>
<feature type="compositionally biased region" description="Basic and acidic residues" evidence="2">
    <location>
        <begin position="1"/>
        <end position="14"/>
    </location>
</feature>
<dbReference type="InterPro" id="IPR029025">
    <property type="entry name" value="T3SS_substrate_exporter_C"/>
</dbReference>
<organism evidence="4 5">
    <name type="scientific">Rhodopirellula islandica</name>
    <dbReference type="NCBI Taxonomy" id="595434"/>
    <lineage>
        <taxon>Bacteria</taxon>
        <taxon>Pseudomonadati</taxon>
        <taxon>Planctomycetota</taxon>
        <taxon>Planctomycetia</taxon>
        <taxon>Pirellulales</taxon>
        <taxon>Pirellulaceae</taxon>
        <taxon>Rhodopirellula</taxon>
    </lineage>
</organism>
<dbReference type="GO" id="GO:0009306">
    <property type="term" value="P:protein secretion"/>
    <property type="evidence" value="ECO:0007669"/>
    <property type="project" value="InterPro"/>
</dbReference>
<keyword evidence="4" id="KW-0282">Flagellum</keyword>
<dbReference type="RefSeq" id="WP_047817538.1">
    <property type="nucleotide sequence ID" value="NZ_LECT01000055.1"/>
</dbReference>
<dbReference type="EMBL" id="LECT01000055">
    <property type="protein sequence ID" value="KLU01226.1"/>
    <property type="molecule type" value="Genomic_DNA"/>
</dbReference>
<feature type="transmembrane region" description="Helical" evidence="3">
    <location>
        <begin position="88"/>
        <end position="115"/>
    </location>
</feature>
<dbReference type="PANTHER" id="PTHR30531:SF12">
    <property type="entry name" value="FLAGELLAR BIOSYNTHETIC PROTEIN FLHB"/>
    <property type="match status" value="1"/>
</dbReference>
<dbReference type="Gene3D" id="3.40.1690.10">
    <property type="entry name" value="secretion proteins EscU"/>
    <property type="match status" value="1"/>
</dbReference>
<keyword evidence="5" id="KW-1185">Reference proteome</keyword>
<keyword evidence="3" id="KW-0472">Membrane</keyword>
<dbReference type="SUPFAM" id="SSF160544">
    <property type="entry name" value="EscU C-terminal domain-like"/>
    <property type="match status" value="1"/>
</dbReference>
<evidence type="ECO:0000313" key="4">
    <source>
        <dbReference type="EMBL" id="KLU01226.1"/>
    </source>
</evidence>
<reference evidence="4" key="1">
    <citation type="submission" date="2015-05" db="EMBL/GenBank/DDBJ databases">
        <title>Permanent draft genome of Rhodopirellula islandicus K833.</title>
        <authorList>
            <person name="Kizina J."/>
            <person name="Richter M."/>
            <person name="Glockner F.O."/>
            <person name="Harder J."/>
        </authorList>
    </citation>
    <scope>NUCLEOTIDE SEQUENCE [LARGE SCALE GENOMIC DNA]</scope>
    <source>
        <strain evidence="4">K833</strain>
    </source>
</reference>
<dbReference type="Proteomes" id="UP000036367">
    <property type="component" value="Unassembled WGS sequence"/>
</dbReference>
<feature type="transmembrane region" description="Helical" evidence="3">
    <location>
        <begin position="189"/>
        <end position="210"/>
    </location>
</feature>
<feature type="transmembrane region" description="Helical" evidence="3">
    <location>
        <begin position="136"/>
        <end position="163"/>
    </location>
</feature>
<evidence type="ECO:0000256" key="1">
    <source>
        <dbReference type="ARBA" id="ARBA00010690"/>
    </source>
</evidence>
<evidence type="ECO:0000256" key="2">
    <source>
        <dbReference type="SAM" id="MobiDB-lite"/>
    </source>
</evidence>
<keyword evidence="3" id="KW-0812">Transmembrane</keyword>
<dbReference type="GO" id="GO:0005886">
    <property type="term" value="C:plasma membrane"/>
    <property type="evidence" value="ECO:0007669"/>
    <property type="project" value="TreeGrafter"/>
</dbReference>
<dbReference type="PRINTS" id="PR00950">
    <property type="entry name" value="TYPE3IMSPROT"/>
</dbReference>
<dbReference type="InterPro" id="IPR006135">
    <property type="entry name" value="T3SS_substrate_exporter"/>
</dbReference>
<sequence length="360" mass="39279">MSDSGGDKKHSASERKRRQAREKGQIAKSQDLTSATLLLAAIWALYAIGGNMAAYLSGGIAHALGETKLAPMTNQDATQYILQISQRLAMAAVPMMILMFIGGVLINVFQSGLLLSTEKLMPKLSNISPMSGAKRILSLQGVMRLVFGMFKVGIIGGIAYLALRAHHGDVISMASLSVPQLAKSMFDTLFGVSLWIGVGLFVLALLEYVYQWWKTEQDMMMTDQEVRDEMKDTEADPQVAARRRQVARQLAMGQLGTEVPKADVVASNPTELAIAIKYDPLTMPAPIVVAKGAGMIAQRIRRLALENSIPVVERKELAQALYKLVDVGQEVPAEQYQAVAEILRYVYQMQGKKVPQATAA</sequence>
<dbReference type="Pfam" id="PF01312">
    <property type="entry name" value="Bac_export_2"/>
    <property type="match status" value="1"/>
</dbReference>
<evidence type="ECO:0000256" key="3">
    <source>
        <dbReference type="SAM" id="Phobius"/>
    </source>
</evidence>
<accession>A0A0J1B412</accession>
<comment type="caution">
    <text evidence="4">The sequence shown here is derived from an EMBL/GenBank/DDBJ whole genome shotgun (WGS) entry which is preliminary data.</text>
</comment>
<feature type="region of interest" description="Disordered" evidence="2">
    <location>
        <begin position="1"/>
        <end position="27"/>
    </location>
</feature>
<keyword evidence="4" id="KW-0969">Cilium</keyword>
<proteinExistence type="inferred from homology"/>
<dbReference type="PATRIC" id="fig|595434.4.peg.6468"/>
<dbReference type="AlphaFoldDB" id="A0A0J1B412"/>
<name>A0A0J1B412_RHOIS</name>
<keyword evidence="3" id="KW-1133">Transmembrane helix</keyword>
<dbReference type="OrthoDB" id="9807950at2"/>
<comment type="similarity">
    <text evidence="1">Belongs to the type III secretion exporter family.</text>
</comment>
<protein>
    <submittedName>
        <fullName evidence="4">Flagellar biosynthesis protein FlhB</fullName>
    </submittedName>
</protein>
<keyword evidence="4" id="KW-0966">Cell projection</keyword>
<evidence type="ECO:0000313" key="5">
    <source>
        <dbReference type="Proteomes" id="UP000036367"/>
    </source>
</evidence>